<reference evidence="1" key="1">
    <citation type="thesis" date="2020" institute="ProQuest LLC" country="789 East Eisenhower Parkway, Ann Arbor, MI, USA">
        <title>Comparative Genomics and Chromosome Evolution.</title>
        <authorList>
            <person name="Mudd A.B."/>
        </authorList>
    </citation>
    <scope>NUCLEOTIDE SEQUENCE</scope>
    <source>
        <strain evidence="1">237g6f4</strain>
        <tissue evidence="1">Blood</tissue>
    </source>
</reference>
<keyword evidence="2" id="KW-1185">Reference proteome</keyword>
<evidence type="ECO:0000313" key="1">
    <source>
        <dbReference type="EMBL" id="KAG8565018.1"/>
    </source>
</evidence>
<organism evidence="1 2">
    <name type="scientific">Engystomops pustulosus</name>
    <name type="common">Tungara frog</name>
    <name type="synonym">Physalaemus pustulosus</name>
    <dbReference type="NCBI Taxonomy" id="76066"/>
    <lineage>
        <taxon>Eukaryota</taxon>
        <taxon>Metazoa</taxon>
        <taxon>Chordata</taxon>
        <taxon>Craniata</taxon>
        <taxon>Vertebrata</taxon>
        <taxon>Euteleostomi</taxon>
        <taxon>Amphibia</taxon>
        <taxon>Batrachia</taxon>
        <taxon>Anura</taxon>
        <taxon>Neobatrachia</taxon>
        <taxon>Hyloidea</taxon>
        <taxon>Leptodactylidae</taxon>
        <taxon>Leiuperinae</taxon>
        <taxon>Engystomops</taxon>
    </lineage>
</organism>
<dbReference type="Proteomes" id="UP000824782">
    <property type="component" value="Unassembled WGS sequence"/>
</dbReference>
<protein>
    <submittedName>
        <fullName evidence="1">Uncharacterized protein</fullName>
    </submittedName>
</protein>
<sequence>MIALYKKRKPVAECELPCLAASTDGPRARSHVMVRRQHTKASGWPSWYLPSTSMGRPSLCGHRAMKTKTRRHPFC</sequence>
<comment type="caution">
    <text evidence="1">The sequence shown here is derived from an EMBL/GenBank/DDBJ whole genome shotgun (WGS) entry which is preliminary data.</text>
</comment>
<accession>A0AAV7B324</accession>
<name>A0AAV7B324_ENGPU</name>
<dbReference type="EMBL" id="WNYA01000006">
    <property type="protein sequence ID" value="KAG8565018.1"/>
    <property type="molecule type" value="Genomic_DNA"/>
</dbReference>
<dbReference type="AlphaFoldDB" id="A0AAV7B324"/>
<proteinExistence type="predicted"/>
<gene>
    <name evidence="1" type="ORF">GDO81_012670</name>
</gene>
<evidence type="ECO:0000313" key="2">
    <source>
        <dbReference type="Proteomes" id="UP000824782"/>
    </source>
</evidence>